<dbReference type="Gene3D" id="1.20.120.330">
    <property type="entry name" value="Nucleotidyltransferases domain 2"/>
    <property type="match status" value="1"/>
</dbReference>
<protein>
    <recommendedName>
        <fullName evidence="3">HEPN domain-containing protein</fullName>
    </recommendedName>
</protein>
<reference evidence="1 2" key="2">
    <citation type="submission" date="2019-02" db="EMBL/GenBank/DDBJ databases">
        <title>'Lichenibacterium ramalinii' gen. nov. sp. nov., 'Lichenibacterium minor' gen. nov. sp. nov.</title>
        <authorList>
            <person name="Pankratov T."/>
        </authorList>
    </citation>
    <scope>NUCLEOTIDE SEQUENCE [LARGE SCALE GENOMIC DNA]</scope>
    <source>
        <strain evidence="1 2">RmlP026</strain>
    </source>
</reference>
<dbReference type="EMBL" id="QYBB01000014">
    <property type="protein sequence ID" value="RYC31470.1"/>
    <property type="molecule type" value="Genomic_DNA"/>
</dbReference>
<evidence type="ECO:0000313" key="2">
    <source>
        <dbReference type="Proteomes" id="UP000290759"/>
    </source>
</evidence>
<organism evidence="1 2">
    <name type="scientific">Lichenibacterium minor</name>
    <dbReference type="NCBI Taxonomy" id="2316528"/>
    <lineage>
        <taxon>Bacteria</taxon>
        <taxon>Pseudomonadati</taxon>
        <taxon>Pseudomonadota</taxon>
        <taxon>Alphaproteobacteria</taxon>
        <taxon>Hyphomicrobiales</taxon>
        <taxon>Lichenihabitantaceae</taxon>
        <taxon>Lichenibacterium</taxon>
    </lineage>
</organism>
<dbReference type="OrthoDB" id="7845978at2"/>
<dbReference type="RefSeq" id="WP_129227487.1">
    <property type="nucleotide sequence ID" value="NZ_QYBB01000014.1"/>
</dbReference>
<keyword evidence="2" id="KW-1185">Reference proteome</keyword>
<evidence type="ECO:0008006" key="3">
    <source>
        <dbReference type="Google" id="ProtNLM"/>
    </source>
</evidence>
<name>A0A4Q2U590_9HYPH</name>
<proteinExistence type="predicted"/>
<reference evidence="1 2" key="1">
    <citation type="submission" date="2018-12" db="EMBL/GenBank/DDBJ databases">
        <authorList>
            <person name="Grouzdev D.S."/>
            <person name="Krutkina M.S."/>
        </authorList>
    </citation>
    <scope>NUCLEOTIDE SEQUENCE [LARGE SCALE GENOMIC DNA]</scope>
    <source>
        <strain evidence="1 2">RmlP026</strain>
    </source>
</reference>
<accession>A0A4Q2U590</accession>
<gene>
    <name evidence="1" type="ORF">D3273_13920</name>
</gene>
<dbReference type="Proteomes" id="UP000290759">
    <property type="component" value="Unassembled WGS sequence"/>
</dbReference>
<evidence type="ECO:0000313" key="1">
    <source>
        <dbReference type="EMBL" id="RYC31470.1"/>
    </source>
</evidence>
<sequence>MSILDPDHLLEQADRLVAPPPKGPPRQVDLRRGISSAYYALFHLTLTALSDEIVGALHQNTPRYALVHRGVDHRTIKDLCLTLSKSSPPTRYAPYAPPGFFGRHFLAYASGFVTLQEERHRADYDVSARYRTLNAKSAIAQSRSALVAFRTMSPAEKKMFLTLLLCPPR</sequence>
<comment type="caution">
    <text evidence="1">The sequence shown here is derived from an EMBL/GenBank/DDBJ whole genome shotgun (WGS) entry which is preliminary data.</text>
</comment>
<dbReference type="AlphaFoldDB" id="A0A4Q2U590"/>